<dbReference type="Proteomes" id="UP000245839">
    <property type="component" value="Unassembled WGS sequence"/>
</dbReference>
<dbReference type="AlphaFoldDB" id="A0A2Y9BBR0"/>
<evidence type="ECO:0000313" key="4">
    <source>
        <dbReference type="Proteomes" id="UP000251571"/>
    </source>
</evidence>
<dbReference type="EMBL" id="UETC01000024">
    <property type="protein sequence ID" value="SSA51739.1"/>
    <property type="molecule type" value="Genomic_DNA"/>
</dbReference>
<dbReference type="Proteomes" id="UP000251571">
    <property type="component" value="Unassembled WGS sequence"/>
</dbReference>
<accession>A0A2Y9BBR0</accession>
<evidence type="ECO:0000313" key="2">
    <source>
        <dbReference type="EMBL" id="SSA51739.1"/>
    </source>
</evidence>
<organism evidence="2 4">
    <name type="scientific">Jannaschia seohaensis</name>
    <dbReference type="NCBI Taxonomy" id="475081"/>
    <lineage>
        <taxon>Bacteria</taxon>
        <taxon>Pseudomonadati</taxon>
        <taxon>Pseudomonadota</taxon>
        <taxon>Alphaproteobacteria</taxon>
        <taxon>Rhodobacterales</taxon>
        <taxon>Roseobacteraceae</taxon>
        <taxon>Jannaschia</taxon>
    </lineage>
</organism>
<proteinExistence type="predicted"/>
<sequence>MRVPQPEGCKGSLKWIQRAVERRPDLLNLPNRRRVEWLSPLRSDDWAEYSDEDSLRRLGLSDHGAALRAFWPRRGPQWDALGHIDGAPVLVEAKAHLAEFLSPATQAGPSSRPRIEAAFGTVQRAEGLRPPADWTRCLYQLANRIAHLWFMRSRGLDATLLLVGFVGDRDMSGPEHPETWASAEAVAFHALGLSNGHTLRRSIVSVHPHVQELE</sequence>
<reference evidence="2 4" key="1">
    <citation type="submission" date="2016-10" db="EMBL/GenBank/DDBJ databases">
        <authorList>
            <person name="Cai Z."/>
        </authorList>
    </citation>
    <scope>NUCLEOTIDE SEQUENCE [LARGE SCALE GENOMIC DNA]</scope>
    <source>
        <strain evidence="2 4">DSM 25227</strain>
    </source>
</reference>
<dbReference type="EMBL" id="QGDJ01000024">
    <property type="protein sequence ID" value="PWJ10339.1"/>
    <property type="molecule type" value="Genomic_DNA"/>
</dbReference>
<gene>
    <name evidence="1" type="ORF">BCF38_12418</name>
    <name evidence="2" type="ORF">SAMN05421539_12418</name>
</gene>
<dbReference type="RefSeq" id="WP_109566506.1">
    <property type="nucleotide sequence ID" value="NZ_QGDJ01000024.1"/>
</dbReference>
<protein>
    <submittedName>
        <fullName evidence="2">Uncharacterized protein</fullName>
    </submittedName>
</protein>
<dbReference type="OrthoDB" id="8446429at2"/>
<evidence type="ECO:0000313" key="1">
    <source>
        <dbReference type="EMBL" id="PWJ10339.1"/>
    </source>
</evidence>
<evidence type="ECO:0000313" key="3">
    <source>
        <dbReference type="Proteomes" id="UP000245839"/>
    </source>
</evidence>
<name>A0A2Y9BBR0_9RHOB</name>
<reference evidence="1 3" key="2">
    <citation type="submission" date="2018-03" db="EMBL/GenBank/DDBJ databases">
        <title>Genomic Encyclopedia of Archaeal and Bacterial Type Strains, Phase II (KMG-II): from individual species to whole genera.</title>
        <authorList>
            <person name="Goeker M."/>
        </authorList>
    </citation>
    <scope>NUCLEOTIDE SEQUENCE [LARGE SCALE GENOMIC DNA]</scope>
    <source>
        <strain evidence="1 3">DSM 25227</strain>
    </source>
</reference>
<keyword evidence="3" id="KW-1185">Reference proteome</keyword>